<dbReference type="RefSeq" id="WP_040273876.1">
    <property type="nucleotide sequence ID" value="NZ_JROO01000027.1"/>
</dbReference>
<dbReference type="NCBIfam" id="TIGR04268">
    <property type="entry name" value="FxSxx-COOH"/>
    <property type="match status" value="1"/>
</dbReference>
<dbReference type="AlphaFoldDB" id="A0A0C2JH84"/>
<protein>
    <recommendedName>
        <fullName evidence="3">FXSXX-COOH protein</fullName>
    </recommendedName>
</protein>
<gene>
    <name evidence="1" type="ORF">LP52_13770</name>
</gene>
<evidence type="ECO:0000313" key="2">
    <source>
        <dbReference type="Proteomes" id="UP000031675"/>
    </source>
</evidence>
<sequence>MEPSIAEPGDDSCGHALLDLRGVDLAELDSLEDSALTRALQRICAEADAPSLSVARFEAVI</sequence>
<dbReference type="EMBL" id="JROO01000027">
    <property type="protein sequence ID" value="KIH98250.1"/>
    <property type="molecule type" value="Genomic_DNA"/>
</dbReference>
<reference evidence="2" key="1">
    <citation type="journal article" date="2015" name="Chem. Biol.">
        <title>Structure, bioactivity, and resistance mechanism of streptomonomicin, an unusual lasso Peptide from an understudied halophilic actinomycete.</title>
        <authorList>
            <person name="Metelev M."/>
            <person name="Tietz J.I."/>
            <person name="Melby J.O."/>
            <person name="Blair P.M."/>
            <person name="Zhu L."/>
            <person name="Livnat I."/>
            <person name="Severinov K."/>
            <person name="Mitchell D.A."/>
        </authorList>
    </citation>
    <scope>NUCLEOTIDE SEQUENCE [LARGE SCALE GENOMIC DNA]</scope>
    <source>
        <strain evidence="2">YIM 90003</strain>
    </source>
</reference>
<dbReference type="STRING" id="183763.LP52_13770"/>
<keyword evidence="2" id="KW-1185">Reference proteome</keyword>
<comment type="caution">
    <text evidence="1">The sequence shown here is derived from an EMBL/GenBank/DDBJ whole genome shotgun (WGS) entry which is preliminary data.</text>
</comment>
<name>A0A0C2JH84_9ACTN</name>
<organism evidence="1 2">
    <name type="scientific">Streptomonospora alba</name>
    <dbReference type="NCBI Taxonomy" id="183763"/>
    <lineage>
        <taxon>Bacteria</taxon>
        <taxon>Bacillati</taxon>
        <taxon>Actinomycetota</taxon>
        <taxon>Actinomycetes</taxon>
        <taxon>Streptosporangiales</taxon>
        <taxon>Nocardiopsidaceae</taxon>
        <taxon>Streptomonospora</taxon>
    </lineage>
</organism>
<evidence type="ECO:0008006" key="3">
    <source>
        <dbReference type="Google" id="ProtNLM"/>
    </source>
</evidence>
<dbReference type="InterPro" id="IPR026334">
    <property type="entry name" value="FxSxx-COOH"/>
</dbReference>
<proteinExistence type="predicted"/>
<accession>A0A0C2JH84</accession>
<dbReference type="Proteomes" id="UP000031675">
    <property type="component" value="Unassembled WGS sequence"/>
</dbReference>
<evidence type="ECO:0000313" key="1">
    <source>
        <dbReference type="EMBL" id="KIH98250.1"/>
    </source>
</evidence>